<dbReference type="Gene3D" id="3.90.940.10">
    <property type="match status" value="1"/>
</dbReference>
<proteinExistence type="predicted"/>
<sequence>MSDLELSDNESIGQVSDDEQYIAPTFTKKPANISDEKLKEYDEEGNVIADYNDNVEEEEQEQEEENEDEDDDEDEEIDFDDEDMEDPEVTVAKKKISKKSQGSKDISTLPDTQIELPSVFEKEDGDYDSNSDEEEDEEYLQKFDKEIRENYILNQHPESLINNYDEIYNLAKVQRNKENIIIDNLHKTIPILTKYEKTKILGLRAKQLNNGAVPYVKLNSNVIDGYLIALKELEQKKIPFIIRRPLPSGASEYWHLQDLEII</sequence>
<dbReference type="GO" id="GO:0003677">
    <property type="term" value="F:DNA binding"/>
    <property type="evidence" value="ECO:0007669"/>
    <property type="project" value="InterPro"/>
</dbReference>
<dbReference type="AlphaFoldDB" id="A0A6C0CYQ7"/>
<organism evidence="4">
    <name type="scientific">viral metagenome</name>
    <dbReference type="NCBI Taxonomy" id="1070528"/>
    <lineage>
        <taxon>unclassified sequences</taxon>
        <taxon>metagenomes</taxon>
        <taxon>organismal metagenomes</taxon>
    </lineage>
</organism>
<dbReference type="Pfam" id="PF01192">
    <property type="entry name" value="RNA_pol_Rpb6"/>
    <property type="match status" value="1"/>
</dbReference>
<feature type="compositionally biased region" description="Acidic residues" evidence="3">
    <location>
        <begin position="53"/>
        <end position="88"/>
    </location>
</feature>
<reference evidence="4" key="1">
    <citation type="journal article" date="2020" name="Nature">
        <title>Giant virus diversity and host interactions through global metagenomics.</title>
        <authorList>
            <person name="Schulz F."/>
            <person name="Roux S."/>
            <person name="Paez-Espino D."/>
            <person name="Jungbluth S."/>
            <person name="Walsh D.A."/>
            <person name="Denef V.J."/>
            <person name="McMahon K.D."/>
            <person name="Konstantinidis K.T."/>
            <person name="Eloe-Fadrosh E.A."/>
            <person name="Kyrpides N.C."/>
            <person name="Woyke T."/>
        </authorList>
    </citation>
    <scope>NUCLEOTIDE SEQUENCE</scope>
    <source>
        <strain evidence="4">GVMAG-M-3300023109-53</strain>
    </source>
</reference>
<dbReference type="EMBL" id="MN739499">
    <property type="protein sequence ID" value="QHT08595.1"/>
    <property type="molecule type" value="Genomic_DNA"/>
</dbReference>
<evidence type="ECO:0000256" key="1">
    <source>
        <dbReference type="ARBA" id="ARBA00022478"/>
    </source>
</evidence>
<dbReference type="GO" id="GO:0003899">
    <property type="term" value="F:DNA-directed RNA polymerase activity"/>
    <property type="evidence" value="ECO:0007669"/>
    <property type="project" value="InterPro"/>
</dbReference>
<evidence type="ECO:0000256" key="2">
    <source>
        <dbReference type="ARBA" id="ARBA00023163"/>
    </source>
</evidence>
<dbReference type="GO" id="GO:0046935">
    <property type="term" value="F:1-phosphatidylinositol-3-kinase regulator activity"/>
    <property type="evidence" value="ECO:0007669"/>
    <property type="project" value="InterPro"/>
</dbReference>
<dbReference type="SUPFAM" id="SSF63562">
    <property type="entry name" value="RPB6/omega subunit-like"/>
    <property type="match status" value="1"/>
</dbReference>
<name>A0A6C0CYQ7_9ZZZZ</name>
<dbReference type="InterPro" id="IPR036161">
    <property type="entry name" value="RPB6/omega-like_sf"/>
</dbReference>
<evidence type="ECO:0000313" key="4">
    <source>
        <dbReference type="EMBL" id="QHT08595.1"/>
    </source>
</evidence>
<feature type="region of interest" description="Disordered" evidence="3">
    <location>
        <begin position="1"/>
        <end position="135"/>
    </location>
</feature>
<evidence type="ECO:0008006" key="5">
    <source>
        <dbReference type="Google" id="ProtNLM"/>
    </source>
</evidence>
<accession>A0A6C0CYQ7</accession>
<keyword evidence="2" id="KW-0804">Transcription</keyword>
<dbReference type="GO" id="GO:0005944">
    <property type="term" value="C:phosphatidylinositol 3-kinase complex, class IB"/>
    <property type="evidence" value="ECO:0007669"/>
    <property type="project" value="InterPro"/>
</dbReference>
<protein>
    <recommendedName>
        <fullName evidence="5">DNA-directed RNA polymerase</fullName>
    </recommendedName>
</protein>
<dbReference type="GO" id="GO:0006366">
    <property type="term" value="P:transcription by RNA polymerase II"/>
    <property type="evidence" value="ECO:0007669"/>
    <property type="project" value="TreeGrafter"/>
</dbReference>
<dbReference type="PANTHER" id="PTHR47227:SF5">
    <property type="entry name" value="DNA-DIRECTED RNA POLYMERASES I, II, AND III SUBUNIT RPABC2"/>
    <property type="match status" value="1"/>
</dbReference>
<feature type="compositionally biased region" description="Acidic residues" evidence="3">
    <location>
        <begin position="123"/>
        <end position="135"/>
    </location>
</feature>
<dbReference type="PANTHER" id="PTHR47227">
    <property type="entry name" value="DNA-DIRECTED RNA POLYMERASE SUBUNIT K"/>
    <property type="match status" value="1"/>
</dbReference>
<dbReference type="GO" id="GO:0000428">
    <property type="term" value="C:DNA-directed RNA polymerase complex"/>
    <property type="evidence" value="ECO:0007669"/>
    <property type="project" value="UniProtKB-KW"/>
</dbReference>
<dbReference type="GO" id="GO:0006360">
    <property type="term" value="P:transcription by RNA polymerase I"/>
    <property type="evidence" value="ECO:0007669"/>
    <property type="project" value="TreeGrafter"/>
</dbReference>
<evidence type="ECO:0000256" key="3">
    <source>
        <dbReference type="SAM" id="MobiDB-lite"/>
    </source>
</evidence>
<keyword evidence="1" id="KW-0240">DNA-directed RNA polymerase</keyword>
<dbReference type="InterPro" id="IPR006110">
    <property type="entry name" value="Pol_omega/Rpo6/RPB6"/>
</dbReference>
<dbReference type="GO" id="GO:0042797">
    <property type="term" value="P:tRNA transcription by RNA polymerase III"/>
    <property type="evidence" value="ECO:0007669"/>
    <property type="project" value="TreeGrafter"/>
</dbReference>